<proteinExistence type="predicted"/>
<comment type="caution">
    <text evidence="1">The sequence shown here is derived from an EMBL/GenBank/DDBJ whole genome shotgun (WGS) entry which is preliminary data.</text>
</comment>
<organism evidence="1 2">
    <name type="scientific">Solanum commersonii</name>
    <name type="common">Commerson's wild potato</name>
    <name type="synonym">Commerson's nightshade</name>
    <dbReference type="NCBI Taxonomy" id="4109"/>
    <lineage>
        <taxon>Eukaryota</taxon>
        <taxon>Viridiplantae</taxon>
        <taxon>Streptophyta</taxon>
        <taxon>Embryophyta</taxon>
        <taxon>Tracheophyta</taxon>
        <taxon>Spermatophyta</taxon>
        <taxon>Magnoliopsida</taxon>
        <taxon>eudicotyledons</taxon>
        <taxon>Gunneridae</taxon>
        <taxon>Pentapetalae</taxon>
        <taxon>asterids</taxon>
        <taxon>lamiids</taxon>
        <taxon>Solanales</taxon>
        <taxon>Solanaceae</taxon>
        <taxon>Solanoideae</taxon>
        <taxon>Solaneae</taxon>
        <taxon>Solanum</taxon>
    </lineage>
</organism>
<evidence type="ECO:0000313" key="2">
    <source>
        <dbReference type="Proteomes" id="UP000824120"/>
    </source>
</evidence>
<reference evidence="1 2" key="1">
    <citation type="submission" date="2020-09" db="EMBL/GenBank/DDBJ databases">
        <title>De no assembly of potato wild relative species, Solanum commersonii.</title>
        <authorList>
            <person name="Cho K."/>
        </authorList>
    </citation>
    <scope>NUCLEOTIDE SEQUENCE [LARGE SCALE GENOMIC DNA]</scope>
    <source>
        <strain evidence="1">LZ3.2</strain>
        <tissue evidence="1">Leaf</tissue>
    </source>
</reference>
<name>A0A9J5WMY5_SOLCO</name>
<dbReference type="Proteomes" id="UP000824120">
    <property type="component" value="Chromosome 11"/>
</dbReference>
<accession>A0A9J5WMY5</accession>
<protein>
    <submittedName>
        <fullName evidence="1">Uncharacterized protein</fullName>
    </submittedName>
</protein>
<dbReference type="EMBL" id="JACXVP010000011">
    <property type="protein sequence ID" value="KAG5576400.1"/>
    <property type="molecule type" value="Genomic_DNA"/>
</dbReference>
<sequence length="268" mass="30838">MDVCQDLNYGAESIDLLVNRISNVILLKYFLDVLKNLSYGAGWSRWVNRPIFKVKQSPERSMDILVIWIFDVIFAKENSWTSIKTLAMEFVGPDRQTGPSSKSNETRNRFSTSFLPKKFMDVHQDLSCGAGWSRWANRPIFKVKLAKERFMNLLVNRISDVILLKAFVDVFQNLSYGAGWCRRENKHILKVKQSLERALVMDPVGPDDQTIPFSWSNVPRAAMKSVGPNEKTGLLLRLNKPRSRFSRSLLPKLFTDIRQDLSYGANWS</sequence>
<gene>
    <name evidence="1" type="ORF">H5410_056534</name>
</gene>
<evidence type="ECO:0000313" key="1">
    <source>
        <dbReference type="EMBL" id="KAG5576400.1"/>
    </source>
</evidence>
<keyword evidence="2" id="KW-1185">Reference proteome</keyword>
<dbReference type="AlphaFoldDB" id="A0A9J5WMY5"/>